<gene>
    <name evidence="8" type="ORF">ACFOD9_14165</name>
</gene>
<dbReference type="RefSeq" id="WP_379510781.1">
    <property type="nucleotide sequence ID" value="NZ_JBHRTQ010000013.1"/>
</dbReference>
<evidence type="ECO:0000256" key="3">
    <source>
        <dbReference type="ARBA" id="ARBA00022475"/>
    </source>
</evidence>
<keyword evidence="4 7" id="KW-0812">Transmembrane</keyword>
<name>A0ABV7ITW0_9SPHN</name>
<evidence type="ECO:0000256" key="5">
    <source>
        <dbReference type="ARBA" id="ARBA00022989"/>
    </source>
</evidence>
<comment type="similarity">
    <text evidence="2">Belongs to the polysaccharide synthase family.</text>
</comment>
<feature type="transmembrane region" description="Helical" evidence="7">
    <location>
        <begin position="344"/>
        <end position="362"/>
    </location>
</feature>
<keyword evidence="6 7" id="KW-0472">Membrane</keyword>
<feature type="transmembrane region" description="Helical" evidence="7">
    <location>
        <begin position="462"/>
        <end position="485"/>
    </location>
</feature>
<feature type="transmembrane region" description="Helical" evidence="7">
    <location>
        <begin position="63"/>
        <end position="83"/>
    </location>
</feature>
<keyword evidence="3" id="KW-1003">Cell membrane</keyword>
<keyword evidence="9" id="KW-1185">Reference proteome</keyword>
<keyword evidence="5 7" id="KW-1133">Transmembrane helix</keyword>
<dbReference type="PANTHER" id="PTHR30250">
    <property type="entry name" value="PST FAMILY PREDICTED COLANIC ACID TRANSPORTER"/>
    <property type="match status" value="1"/>
</dbReference>
<comment type="subcellular location">
    <subcellularLocation>
        <location evidence="1">Cell membrane</location>
        <topology evidence="1">Multi-pass membrane protein</topology>
    </subcellularLocation>
</comment>
<dbReference type="EMBL" id="JBHRTQ010000013">
    <property type="protein sequence ID" value="MFC3175402.1"/>
    <property type="molecule type" value="Genomic_DNA"/>
</dbReference>
<evidence type="ECO:0000256" key="2">
    <source>
        <dbReference type="ARBA" id="ARBA00007430"/>
    </source>
</evidence>
<evidence type="ECO:0000313" key="9">
    <source>
        <dbReference type="Proteomes" id="UP001595604"/>
    </source>
</evidence>
<sequence length="510" mass="53992">MTVAEAAPEAGATAAAQTDREPAAMGVRSAAIWSMGGQYISFAVQFASSVIISRLFLTPAEVGLFSIGLAAALLVSILQDFGLYRYISALPRLERAEVERCSSVALLFSLAIAVIIAAAAWPMARAYAQPGLAPILLVIAASYLFVPLSVVPLALMARNLQFRGHFMVNVGGAVAQGSVALSLAAAGWSAMALAWATLAAALARGLIAQWHRPAPPWPLRLGGVAEVLHFGSRSSALYLTGALGTRSPDLIVGKLLSLAAVGLYSRASSLADQLRVLVAGAIGGVFFPAFARLRDRGEPLGPAYLRVCAGYTGVLWPSMAALALAAEPIVRSLYGEQWLGAVPLLQRIALLELFVVTLPLHIDLPILAGRIHRLMALNLVDTLLSVSLLALGCWLGGVEGAASSRLVYGACWIALYARFMHQVVGFDVRALLGIHLRSAVATLAALAPMALAYRFWLPPERMGLVPLAVVSALGILAWLATLWLVRHPLREEIRHMAQRILPAAGRLLPA</sequence>
<evidence type="ECO:0000256" key="7">
    <source>
        <dbReference type="SAM" id="Phobius"/>
    </source>
</evidence>
<accession>A0ABV7ITW0</accession>
<feature type="transmembrane region" description="Helical" evidence="7">
    <location>
        <begin position="374"/>
        <end position="397"/>
    </location>
</feature>
<evidence type="ECO:0000256" key="4">
    <source>
        <dbReference type="ARBA" id="ARBA00022692"/>
    </source>
</evidence>
<comment type="caution">
    <text evidence="8">The sequence shown here is derived from an EMBL/GenBank/DDBJ whole genome shotgun (WGS) entry which is preliminary data.</text>
</comment>
<feature type="transmembrane region" description="Helical" evidence="7">
    <location>
        <begin position="39"/>
        <end position="57"/>
    </location>
</feature>
<proteinExistence type="inferred from homology"/>
<feature type="transmembrane region" description="Helical" evidence="7">
    <location>
        <begin position="273"/>
        <end position="291"/>
    </location>
</feature>
<feature type="transmembrane region" description="Helical" evidence="7">
    <location>
        <begin position="431"/>
        <end position="456"/>
    </location>
</feature>
<dbReference type="PANTHER" id="PTHR30250:SF10">
    <property type="entry name" value="LIPOPOLYSACCHARIDE BIOSYNTHESIS PROTEIN WZXC"/>
    <property type="match status" value="1"/>
</dbReference>
<dbReference type="Proteomes" id="UP001595604">
    <property type="component" value="Unassembled WGS sequence"/>
</dbReference>
<feature type="transmembrane region" description="Helical" evidence="7">
    <location>
        <begin position="166"/>
        <end position="186"/>
    </location>
</feature>
<protein>
    <submittedName>
        <fullName evidence="8">Oligosaccharide flippase family protein</fullName>
    </submittedName>
</protein>
<feature type="transmembrane region" description="Helical" evidence="7">
    <location>
        <begin position="403"/>
        <end position="419"/>
    </location>
</feature>
<feature type="transmembrane region" description="Helical" evidence="7">
    <location>
        <begin position="104"/>
        <end position="123"/>
    </location>
</feature>
<feature type="transmembrane region" description="Helical" evidence="7">
    <location>
        <begin position="135"/>
        <end position="154"/>
    </location>
</feature>
<evidence type="ECO:0000256" key="6">
    <source>
        <dbReference type="ARBA" id="ARBA00023136"/>
    </source>
</evidence>
<feature type="transmembrane region" description="Helical" evidence="7">
    <location>
        <begin position="303"/>
        <end position="324"/>
    </location>
</feature>
<dbReference type="InterPro" id="IPR050833">
    <property type="entry name" value="Poly_Biosynth_Transport"/>
</dbReference>
<organism evidence="8 9">
    <name type="scientific">Novosphingobium bradum</name>
    <dbReference type="NCBI Taxonomy" id="1737444"/>
    <lineage>
        <taxon>Bacteria</taxon>
        <taxon>Pseudomonadati</taxon>
        <taxon>Pseudomonadota</taxon>
        <taxon>Alphaproteobacteria</taxon>
        <taxon>Sphingomonadales</taxon>
        <taxon>Sphingomonadaceae</taxon>
        <taxon>Novosphingobium</taxon>
    </lineage>
</organism>
<evidence type="ECO:0000313" key="8">
    <source>
        <dbReference type="EMBL" id="MFC3175402.1"/>
    </source>
</evidence>
<evidence type="ECO:0000256" key="1">
    <source>
        <dbReference type="ARBA" id="ARBA00004651"/>
    </source>
</evidence>
<reference evidence="9" key="1">
    <citation type="journal article" date="2019" name="Int. J. Syst. Evol. Microbiol.">
        <title>The Global Catalogue of Microorganisms (GCM) 10K type strain sequencing project: providing services to taxonomists for standard genome sequencing and annotation.</title>
        <authorList>
            <consortium name="The Broad Institute Genomics Platform"/>
            <consortium name="The Broad Institute Genome Sequencing Center for Infectious Disease"/>
            <person name="Wu L."/>
            <person name="Ma J."/>
        </authorList>
    </citation>
    <scope>NUCLEOTIDE SEQUENCE [LARGE SCALE GENOMIC DNA]</scope>
    <source>
        <strain evidence="9">KCTC 42984</strain>
    </source>
</reference>
<dbReference type="Pfam" id="PF13440">
    <property type="entry name" value="Polysacc_synt_3"/>
    <property type="match status" value="1"/>
</dbReference>